<reference evidence="2 3" key="1">
    <citation type="submission" date="2020-07" db="EMBL/GenBank/DDBJ databases">
        <title>Sequencing the genomes of 1000 actinobacteria strains.</title>
        <authorList>
            <person name="Klenk H.-P."/>
        </authorList>
    </citation>
    <scope>NUCLEOTIDE SEQUENCE [LARGE SCALE GENOMIC DNA]</scope>
    <source>
        <strain evidence="2 3">DSM 102047</strain>
    </source>
</reference>
<feature type="transmembrane region" description="Helical" evidence="1">
    <location>
        <begin position="44"/>
        <end position="69"/>
    </location>
</feature>
<evidence type="ECO:0000256" key="1">
    <source>
        <dbReference type="SAM" id="Phobius"/>
    </source>
</evidence>
<evidence type="ECO:0000313" key="2">
    <source>
        <dbReference type="EMBL" id="NYE96097.1"/>
    </source>
</evidence>
<protein>
    <submittedName>
        <fullName evidence="2">Uncharacterized protein</fullName>
    </submittedName>
</protein>
<evidence type="ECO:0000313" key="3">
    <source>
        <dbReference type="Proteomes" id="UP000521748"/>
    </source>
</evidence>
<keyword evidence="1" id="KW-0472">Membrane</keyword>
<keyword evidence="1" id="KW-1133">Transmembrane helix</keyword>
<feature type="transmembrane region" description="Helical" evidence="1">
    <location>
        <begin position="89"/>
        <end position="116"/>
    </location>
</feature>
<keyword evidence="1" id="KW-0812">Transmembrane</keyword>
<keyword evidence="3" id="KW-1185">Reference proteome</keyword>
<organism evidence="2 3">
    <name type="scientific">Psychromicrobium silvestre</name>
    <dbReference type="NCBI Taxonomy" id="1645614"/>
    <lineage>
        <taxon>Bacteria</taxon>
        <taxon>Bacillati</taxon>
        <taxon>Actinomycetota</taxon>
        <taxon>Actinomycetes</taxon>
        <taxon>Micrococcales</taxon>
        <taxon>Micrococcaceae</taxon>
        <taxon>Psychromicrobium</taxon>
    </lineage>
</organism>
<sequence>MSENPESIEIHELDENGMRLAVNEIETEIQAEASNRFNPWLIGLWALSGALILLTVLGFIGSAQTPAYANVTFDSSGPVIHNETSWLSVFAPFTVGFLIPAFISLFTTLVLHAVFWERRRRA</sequence>
<name>A0A7Y9S987_9MICC</name>
<dbReference type="EMBL" id="JACBYQ010000002">
    <property type="protein sequence ID" value="NYE96097.1"/>
    <property type="molecule type" value="Genomic_DNA"/>
</dbReference>
<dbReference type="Proteomes" id="UP000521748">
    <property type="component" value="Unassembled WGS sequence"/>
</dbReference>
<dbReference type="RefSeq" id="WP_179389803.1">
    <property type="nucleotide sequence ID" value="NZ_JACBYQ010000002.1"/>
</dbReference>
<dbReference type="AlphaFoldDB" id="A0A7Y9S987"/>
<accession>A0A7Y9S987</accession>
<gene>
    <name evidence="2" type="ORF">FHU41_002347</name>
</gene>
<proteinExistence type="predicted"/>
<comment type="caution">
    <text evidence="2">The sequence shown here is derived from an EMBL/GenBank/DDBJ whole genome shotgun (WGS) entry which is preliminary data.</text>
</comment>